<gene>
    <name evidence="2" type="ORF">IW261DRAFT_1426174</name>
</gene>
<reference evidence="2" key="1">
    <citation type="submission" date="2023-06" db="EMBL/GenBank/DDBJ databases">
        <authorList>
            <consortium name="Lawrence Berkeley National Laboratory"/>
            <person name="Ahrendt S."/>
            <person name="Sahu N."/>
            <person name="Indic B."/>
            <person name="Wong-Bajracharya J."/>
            <person name="Merenyi Z."/>
            <person name="Ke H.-M."/>
            <person name="Monk M."/>
            <person name="Kocsube S."/>
            <person name="Drula E."/>
            <person name="Lipzen A."/>
            <person name="Balint B."/>
            <person name="Henrissat B."/>
            <person name="Andreopoulos B."/>
            <person name="Martin F.M."/>
            <person name="Harder C.B."/>
            <person name="Rigling D."/>
            <person name="Ford K.L."/>
            <person name="Foster G.D."/>
            <person name="Pangilinan J."/>
            <person name="Papanicolaou A."/>
            <person name="Barry K."/>
            <person name="LaButti K."/>
            <person name="Viragh M."/>
            <person name="Koriabine M."/>
            <person name="Yan M."/>
            <person name="Riley R."/>
            <person name="Champramary S."/>
            <person name="Plett K.L."/>
            <person name="Tsai I.J."/>
            <person name="Slot J."/>
            <person name="Sipos G."/>
            <person name="Plett J."/>
            <person name="Nagy L.G."/>
            <person name="Grigoriev I.V."/>
        </authorList>
    </citation>
    <scope>NUCLEOTIDE SEQUENCE</scope>
    <source>
        <strain evidence="2">ICMP 16352</strain>
    </source>
</reference>
<organism evidence="2 3">
    <name type="scientific">Armillaria novae-zelandiae</name>
    <dbReference type="NCBI Taxonomy" id="153914"/>
    <lineage>
        <taxon>Eukaryota</taxon>
        <taxon>Fungi</taxon>
        <taxon>Dikarya</taxon>
        <taxon>Basidiomycota</taxon>
        <taxon>Agaricomycotina</taxon>
        <taxon>Agaricomycetes</taxon>
        <taxon>Agaricomycetidae</taxon>
        <taxon>Agaricales</taxon>
        <taxon>Marasmiineae</taxon>
        <taxon>Physalacriaceae</taxon>
        <taxon>Armillaria</taxon>
    </lineage>
</organism>
<accession>A0AA39TSD1</accession>
<dbReference type="Proteomes" id="UP001175227">
    <property type="component" value="Unassembled WGS sequence"/>
</dbReference>
<protein>
    <submittedName>
        <fullName evidence="2">Uncharacterized protein</fullName>
    </submittedName>
</protein>
<comment type="caution">
    <text evidence="2">The sequence shown here is derived from an EMBL/GenBank/DDBJ whole genome shotgun (WGS) entry which is preliminary data.</text>
</comment>
<sequence>MNLMIPRESVAFPKDIPSTWKFVSEPLIDFLSNANASFDEQNPALAFSPTAPLILPRVAIQATWLFRHYHRSTTSITNRPYDSTDTGRVTPLKRPWSAEYSMNCTPIKKAQGHSKFSVDLQEIRERHSDIASESHGHFIHATGTGNPARREGICLLPWRTLESPKCIQNMRENPLICRCAGSFVTQTPTVGISLSILECTTWPEERTTDHSLMETQTELKGHANCDAFVDLEDKEESLAGEEDGKGDEEEVEVEEEET</sequence>
<evidence type="ECO:0000256" key="1">
    <source>
        <dbReference type="SAM" id="MobiDB-lite"/>
    </source>
</evidence>
<dbReference type="EMBL" id="JAUEPR010000067">
    <property type="protein sequence ID" value="KAK0468762.1"/>
    <property type="molecule type" value="Genomic_DNA"/>
</dbReference>
<evidence type="ECO:0000313" key="2">
    <source>
        <dbReference type="EMBL" id="KAK0468762.1"/>
    </source>
</evidence>
<feature type="region of interest" description="Disordered" evidence="1">
    <location>
        <begin position="232"/>
        <end position="258"/>
    </location>
</feature>
<proteinExistence type="predicted"/>
<dbReference type="AlphaFoldDB" id="A0AA39TSD1"/>
<evidence type="ECO:0000313" key="3">
    <source>
        <dbReference type="Proteomes" id="UP001175227"/>
    </source>
</evidence>
<name>A0AA39TSD1_9AGAR</name>
<keyword evidence="3" id="KW-1185">Reference proteome</keyword>